<feature type="binding site" evidence="10">
    <location>
        <position position="58"/>
    </location>
    <ligand>
        <name>Mn(2+)</name>
        <dbReference type="ChEBI" id="CHEBI:29035"/>
        <label>1</label>
    </ligand>
</feature>
<dbReference type="GO" id="GO:0019897">
    <property type="term" value="C:extrinsic component of plasma membrane"/>
    <property type="evidence" value="ECO:0007669"/>
    <property type="project" value="UniProtKB-UniRule"/>
</dbReference>
<dbReference type="SUPFAM" id="SSF56300">
    <property type="entry name" value="Metallo-dependent phosphatases"/>
    <property type="match status" value="1"/>
</dbReference>
<feature type="binding site" evidence="10">
    <location>
        <position position="27"/>
    </location>
    <ligand>
        <name>Mn(2+)</name>
        <dbReference type="ChEBI" id="CHEBI:29035"/>
        <label>1</label>
    </ligand>
</feature>
<dbReference type="GO" id="GO:0030145">
    <property type="term" value="F:manganese ion binding"/>
    <property type="evidence" value="ECO:0007669"/>
    <property type="project" value="UniProtKB-UniRule"/>
</dbReference>
<dbReference type="InterPro" id="IPR043461">
    <property type="entry name" value="LpxH-like"/>
</dbReference>
<comment type="caution">
    <text evidence="10">Lacks conserved residue(s) required for the propagation of feature annotation.</text>
</comment>
<dbReference type="GO" id="GO:0009245">
    <property type="term" value="P:lipid A biosynthetic process"/>
    <property type="evidence" value="ECO:0007669"/>
    <property type="project" value="UniProtKB-UniRule"/>
</dbReference>
<evidence type="ECO:0000256" key="4">
    <source>
        <dbReference type="ARBA" id="ARBA00022556"/>
    </source>
</evidence>
<dbReference type="Pfam" id="PF00149">
    <property type="entry name" value="Metallophos"/>
    <property type="match status" value="1"/>
</dbReference>
<keyword evidence="5 10" id="KW-0479">Metal-binding</keyword>
<sequence length="267" mass="29598">MKSEAIPELRAPAPSSWRRAALVSDLHLGPDAPRTTARFLGWLRDEARRADVLIILGDLFEAWIGDDLLAATPTDAHHAVCDALARFTADGRALAVMHGNRDFLLGAGFAGHTGAQLLPDPCVLDFAGQRILLSHGDALCLADTAYLQWRALCRSPQWQAQFLAQPLGARRRQAAAMRAQSQAAQGRMETWSDADAAEAARWLDRADCRWMIHGHTHRPREHWDDGRLRQVLSDWDLDHAASRAGKAQVLTLRTGDRYTAVERHDLA</sequence>
<evidence type="ECO:0000256" key="10">
    <source>
        <dbReference type="HAMAP-Rule" id="MF_00575"/>
    </source>
</evidence>
<evidence type="ECO:0000256" key="8">
    <source>
        <dbReference type="ARBA" id="ARBA00023136"/>
    </source>
</evidence>
<keyword evidence="13" id="KW-1185">Reference proteome</keyword>
<evidence type="ECO:0000259" key="11">
    <source>
        <dbReference type="Pfam" id="PF00149"/>
    </source>
</evidence>
<keyword evidence="6 10" id="KW-0378">Hydrolase</keyword>
<dbReference type="RefSeq" id="WP_186436615.1">
    <property type="nucleotide sequence ID" value="NZ_LT592170.1"/>
</dbReference>
<dbReference type="GO" id="GO:0005737">
    <property type="term" value="C:cytoplasm"/>
    <property type="evidence" value="ECO:0007669"/>
    <property type="project" value="InterPro"/>
</dbReference>
<proteinExistence type="inferred from homology"/>
<evidence type="ECO:0000256" key="2">
    <source>
        <dbReference type="ARBA" id="ARBA00022516"/>
    </source>
</evidence>
<dbReference type="UniPathway" id="UPA00359">
    <property type="reaction ID" value="UER00480"/>
</dbReference>
<comment type="subcellular location">
    <subcellularLocation>
        <location evidence="10">Cell inner membrane</location>
        <topology evidence="10">Peripheral membrane protein</topology>
        <orientation evidence="10">Cytoplasmic side</orientation>
    </subcellularLocation>
</comment>
<comment type="cofactor">
    <cofactor evidence="10">
        <name>Mn(2+)</name>
        <dbReference type="ChEBI" id="CHEBI:29035"/>
    </cofactor>
    <text evidence="10">Binds 2 Mn(2+) ions per subunit in a binuclear metal center.</text>
</comment>
<dbReference type="InterPro" id="IPR004843">
    <property type="entry name" value="Calcineurin-like_PHP"/>
</dbReference>
<keyword evidence="4 10" id="KW-0441">Lipid A biosynthesis</keyword>
<dbReference type="InterPro" id="IPR029052">
    <property type="entry name" value="Metallo-depent_PP-like"/>
</dbReference>
<feature type="binding site" evidence="10">
    <location>
        <position position="100"/>
    </location>
    <ligand>
        <name>Mn(2+)</name>
        <dbReference type="ChEBI" id="CHEBI:29035"/>
        <label>2</label>
    </ligand>
</feature>
<evidence type="ECO:0000313" key="12">
    <source>
        <dbReference type="EMBL" id="SBP88286.1"/>
    </source>
</evidence>
<keyword evidence="2 10" id="KW-0444">Lipid biosynthesis</keyword>
<feature type="binding site" evidence="10">
    <location>
        <position position="143"/>
    </location>
    <ligand>
        <name>substrate</name>
    </ligand>
</feature>
<comment type="pathway">
    <text evidence="10">Glycolipid biosynthesis; lipid IV(A) biosynthesis; lipid IV(A) from (3R)-3-hydroxytetradecanoyl-[acyl-carrier-protein] and UDP-N-acetyl-alpha-D-glucosamine: step 4/6.</text>
</comment>
<dbReference type="Proteomes" id="UP000214566">
    <property type="component" value="Unassembled WGS sequence"/>
</dbReference>
<name>A0A238D4Q9_THIDL</name>
<dbReference type="NCBIfam" id="TIGR01854">
    <property type="entry name" value="lipid_A_lpxH"/>
    <property type="match status" value="1"/>
</dbReference>
<evidence type="ECO:0000256" key="5">
    <source>
        <dbReference type="ARBA" id="ARBA00022723"/>
    </source>
</evidence>
<keyword evidence="1 10" id="KW-1003">Cell membrane</keyword>
<feature type="binding site" evidence="10">
    <location>
        <position position="215"/>
    </location>
    <ligand>
        <name>substrate</name>
    </ligand>
</feature>
<dbReference type="PANTHER" id="PTHR34990">
    <property type="entry name" value="UDP-2,3-DIACYLGLUCOSAMINE HYDROLASE-RELATED"/>
    <property type="match status" value="1"/>
</dbReference>
<feature type="binding site" evidence="10">
    <location>
        <position position="217"/>
    </location>
    <ligand>
        <name>Mn(2+)</name>
        <dbReference type="ChEBI" id="CHEBI:29035"/>
        <label>1</label>
    </ligand>
</feature>
<gene>
    <name evidence="10 12" type="primary">lpxH</name>
    <name evidence="12" type="ORF">THIARS_60999</name>
</gene>
<feature type="binding site" evidence="10">
    <location>
        <position position="181"/>
    </location>
    <ligand>
        <name>substrate</name>
    </ligand>
</feature>
<keyword evidence="3 10" id="KW-0997">Cell inner membrane</keyword>
<evidence type="ECO:0000256" key="6">
    <source>
        <dbReference type="ARBA" id="ARBA00022801"/>
    </source>
</evidence>
<dbReference type="HAMAP" id="MF_00575">
    <property type="entry name" value="LpxH"/>
    <property type="match status" value="1"/>
</dbReference>
<feature type="binding site" evidence="10">
    <location>
        <position position="25"/>
    </location>
    <ligand>
        <name>Mn(2+)</name>
        <dbReference type="ChEBI" id="CHEBI:29035"/>
        <label>1</label>
    </ligand>
</feature>
<evidence type="ECO:0000313" key="13">
    <source>
        <dbReference type="Proteomes" id="UP000214566"/>
    </source>
</evidence>
<feature type="binding site" evidence="10">
    <location>
        <begin position="100"/>
        <end position="101"/>
    </location>
    <ligand>
        <name>substrate</name>
    </ligand>
</feature>
<dbReference type="NCBIfam" id="NF003743">
    <property type="entry name" value="PRK05340.1"/>
    <property type="match status" value="1"/>
</dbReference>
<dbReference type="EMBL" id="FLMQ01000055">
    <property type="protein sequence ID" value="SBP88286.1"/>
    <property type="molecule type" value="Genomic_DNA"/>
</dbReference>
<feature type="binding site" evidence="10">
    <location>
        <position position="135"/>
    </location>
    <ligand>
        <name>Mn(2+)</name>
        <dbReference type="ChEBI" id="CHEBI:29035"/>
        <label>2</label>
    </ligand>
</feature>
<dbReference type="PANTHER" id="PTHR34990:SF1">
    <property type="entry name" value="UDP-2,3-DIACYLGLUCOSAMINE HYDROLASE"/>
    <property type="match status" value="1"/>
</dbReference>
<evidence type="ECO:0000256" key="1">
    <source>
        <dbReference type="ARBA" id="ARBA00022475"/>
    </source>
</evidence>
<reference evidence="12 13" key="1">
    <citation type="submission" date="2016-06" db="EMBL/GenBank/DDBJ databases">
        <authorList>
            <person name="Kjaerup R.B."/>
            <person name="Dalgaard T.S."/>
            <person name="Juul-Madsen H.R."/>
        </authorList>
    </citation>
    <scope>NUCLEOTIDE SEQUENCE [LARGE SCALE GENOMIC DNA]</scope>
    <source>
        <strain evidence="12 13">DSM 16361</strain>
    </source>
</reference>
<dbReference type="GO" id="GO:0008758">
    <property type="term" value="F:UDP-2,3-diacylglucosamine hydrolase activity"/>
    <property type="evidence" value="ECO:0007669"/>
    <property type="project" value="UniProtKB-UniRule"/>
</dbReference>
<keyword evidence="9 10" id="KW-0464">Manganese</keyword>
<protein>
    <recommendedName>
        <fullName evidence="10">UDP-2,3-diacylglucosamine hydrolase</fullName>
        <ecNumber evidence="10">3.6.1.54</ecNumber>
    </recommendedName>
    <alternativeName>
        <fullName evidence="10">UDP-2,3-diacylglucosamine diphosphatase</fullName>
    </alternativeName>
</protein>
<keyword evidence="7 10" id="KW-0443">Lipid metabolism</keyword>
<comment type="function">
    <text evidence="10">Hydrolyzes the pyrophosphate bond of UDP-2,3-diacylglucosamine to yield 2,3-diacylglucosamine 1-phosphate (lipid X) and UMP by catalyzing the attack of water at the alpha-P atom. Involved in the biosynthesis of lipid A, a phosphorylated glycolipid that anchors the lipopolysaccharide to the outer membrane of the cell.</text>
</comment>
<dbReference type="AlphaFoldDB" id="A0A238D4Q9"/>
<dbReference type="InterPro" id="IPR010138">
    <property type="entry name" value="UDP-diacylglucosamine_Hdrlase"/>
</dbReference>
<comment type="catalytic activity">
    <reaction evidence="10">
        <text>UDP-2-N,3-O-bis[(3R)-3-hydroxytetradecanoyl]-alpha-D-glucosamine + H2O = 2-N,3-O-bis[(3R)-3-hydroxytetradecanoyl]-alpha-D-glucosaminyl 1-phosphate + UMP + 2 H(+)</text>
        <dbReference type="Rhea" id="RHEA:25213"/>
        <dbReference type="ChEBI" id="CHEBI:15377"/>
        <dbReference type="ChEBI" id="CHEBI:15378"/>
        <dbReference type="ChEBI" id="CHEBI:57865"/>
        <dbReference type="ChEBI" id="CHEBI:57957"/>
        <dbReference type="ChEBI" id="CHEBI:78847"/>
        <dbReference type="EC" id="3.6.1.54"/>
    </reaction>
</comment>
<keyword evidence="8 10" id="KW-0472">Membrane</keyword>
<comment type="similarity">
    <text evidence="10">Belongs to the LpxH family.</text>
</comment>
<accession>A0A238D4Q9</accession>
<evidence type="ECO:0000256" key="9">
    <source>
        <dbReference type="ARBA" id="ARBA00023211"/>
    </source>
</evidence>
<evidence type="ECO:0000256" key="7">
    <source>
        <dbReference type="ARBA" id="ARBA00023098"/>
    </source>
</evidence>
<feature type="binding site" evidence="10">
    <location>
        <position position="58"/>
    </location>
    <ligand>
        <name>Mn(2+)</name>
        <dbReference type="ChEBI" id="CHEBI:29035"/>
        <label>2</label>
    </ligand>
</feature>
<feature type="domain" description="Calcineurin-like phosphoesterase" evidence="11">
    <location>
        <begin position="20"/>
        <end position="219"/>
    </location>
</feature>
<dbReference type="EC" id="3.6.1.54" evidence="10"/>
<evidence type="ECO:0000256" key="3">
    <source>
        <dbReference type="ARBA" id="ARBA00022519"/>
    </source>
</evidence>
<feature type="binding site" evidence="10">
    <location>
        <position position="215"/>
    </location>
    <ligand>
        <name>Mn(2+)</name>
        <dbReference type="ChEBI" id="CHEBI:29035"/>
        <label>2</label>
    </ligand>
</feature>
<dbReference type="CDD" id="cd07398">
    <property type="entry name" value="MPP_YbbF-LpxH"/>
    <property type="match status" value="1"/>
</dbReference>
<dbReference type="Gene3D" id="3.60.21.10">
    <property type="match status" value="1"/>
</dbReference>
<organism evidence="12 13">
    <name type="scientific">Thiomonas delicata</name>
    <name type="common">Thiomonas cuprina</name>
    <dbReference type="NCBI Taxonomy" id="364030"/>
    <lineage>
        <taxon>Bacteria</taxon>
        <taxon>Pseudomonadati</taxon>
        <taxon>Pseudomonadota</taxon>
        <taxon>Betaproteobacteria</taxon>
        <taxon>Burkholderiales</taxon>
        <taxon>Thiomonas</taxon>
    </lineage>
</organism>